<protein>
    <recommendedName>
        <fullName evidence="2">Insertion element IS402-like domain-containing protein</fullName>
    </recommendedName>
</protein>
<reference evidence="3" key="1">
    <citation type="submission" date="2021-09" db="EMBL/GenBank/DDBJ databases">
        <title>Complete genome sequence and metabolic characterization of Streptomyces tanashiensis DSM 731 the producer of antibacterial Kalafungin and diverse secondary metabolites.</title>
        <authorList>
            <person name="Abbasi M.N."/>
            <person name="Anwar M.N."/>
            <person name="Alam K."/>
            <person name="Shoaib M."/>
            <person name="Lin Z."/>
            <person name="Hayat M."/>
            <person name="Ali M.I."/>
            <person name="Malik H.M.T."/>
            <person name="Ahmed I."/>
            <person name="Li A."/>
            <person name="Hailong Wang H."/>
            <person name="Zhang Y."/>
        </authorList>
    </citation>
    <scope>NUCLEOTIDE SEQUENCE</scope>
    <source>
        <strain evidence="3">Kala</strain>
    </source>
</reference>
<evidence type="ECO:0000259" key="2">
    <source>
        <dbReference type="Pfam" id="PF13340"/>
    </source>
</evidence>
<dbReference type="PANTHER" id="PTHR46637:SF1">
    <property type="entry name" value="BLL5188 PROTEIN"/>
    <property type="match status" value="1"/>
</dbReference>
<keyword evidence="4" id="KW-1185">Reference proteome</keyword>
<dbReference type="InterPro" id="IPR025161">
    <property type="entry name" value="IS402-like_dom"/>
</dbReference>
<feature type="region of interest" description="Disordered" evidence="1">
    <location>
        <begin position="92"/>
        <end position="204"/>
    </location>
</feature>
<dbReference type="GeneID" id="95597957"/>
<dbReference type="Pfam" id="PF13340">
    <property type="entry name" value="DUF4096"/>
    <property type="match status" value="1"/>
</dbReference>
<proteinExistence type="predicted"/>
<evidence type="ECO:0000256" key="1">
    <source>
        <dbReference type="SAM" id="MobiDB-lite"/>
    </source>
</evidence>
<name>A0ABY6R9T7_9ACTN</name>
<dbReference type="EMBL" id="CP084204">
    <property type="protein sequence ID" value="UZX26365.1"/>
    <property type="molecule type" value="Genomic_DNA"/>
</dbReference>
<dbReference type="InterPro" id="IPR052909">
    <property type="entry name" value="Transposase_6_like"/>
</dbReference>
<dbReference type="PANTHER" id="PTHR46637">
    <property type="entry name" value="TIS1421-TRANSPOSASE PROTEIN A"/>
    <property type="match status" value="1"/>
</dbReference>
<sequence length="272" mass="30667">MVDGMRWRTRTGTPRREVPERYGPWDRVHDLFRRRRRDGTRKRAFTELQSQVDAKDLITWDVNVDSRICRAHQHAAGAVKWGSCMAGVRRRFQPRRPPGRHRQQQHAHEAHQRGPRVPAHAHDTAVSARPVETNGRAGPGHHLVRPVGTFLPPHPRDPHATGRLARRGGRPFRGGRRPPRPTARSACAPPCSTHGRRQATWQGRPRSVVCDQDVHSRPWWVVPGLGHDEPVEAPRAVRVVGGPLFEDRGSGRGLVQAGWPDKRERRSTAGAA</sequence>
<gene>
    <name evidence="3" type="ORF">LDH80_00905</name>
</gene>
<evidence type="ECO:0000313" key="3">
    <source>
        <dbReference type="EMBL" id="UZX26365.1"/>
    </source>
</evidence>
<feature type="region of interest" description="Disordered" evidence="1">
    <location>
        <begin position="247"/>
        <end position="272"/>
    </location>
</feature>
<accession>A0ABY6R9T7</accession>
<feature type="compositionally biased region" description="Basic residues" evidence="1">
    <location>
        <begin position="164"/>
        <end position="179"/>
    </location>
</feature>
<dbReference type="RefSeq" id="WP_267260405.1">
    <property type="nucleotide sequence ID" value="NZ_CP084204.1"/>
</dbReference>
<feature type="compositionally biased region" description="Basic residues" evidence="1">
    <location>
        <begin position="92"/>
        <end position="105"/>
    </location>
</feature>
<dbReference type="Proteomes" id="UP001164506">
    <property type="component" value="Chromosome"/>
</dbReference>
<organism evidence="3 4">
    <name type="scientific">Streptomyces tanashiensis</name>
    <dbReference type="NCBI Taxonomy" id="67367"/>
    <lineage>
        <taxon>Bacteria</taxon>
        <taxon>Bacillati</taxon>
        <taxon>Actinomycetota</taxon>
        <taxon>Actinomycetes</taxon>
        <taxon>Kitasatosporales</taxon>
        <taxon>Streptomycetaceae</taxon>
        <taxon>Streptomyces</taxon>
    </lineage>
</organism>
<feature type="compositionally biased region" description="Basic and acidic residues" evidence="1">
    <location>
        <begin position="260"/>
        <end position="272"/>
    </location>
</feature>
<feature type="domain" description="Insertion element IS402-like" evidence="2">
    <location>
        <begin position="1"/>
        <end position="43"/>
    </location>
</feature>
<evidence type="ECO:0000313" key="4">
    <source>
        <dbReference type="Proteomes" id="UP001164506"/>
    </source>
</evidence>